<dbReference type="EMBL" id="BGPR01000462">
    <property type="protein sequence ID" value="GBM21541.1"/>
    <property type="molecule type" value="Genomic_DNA"/>
</dbReference>
<keyword evidence="1" id="KW-0677">Repeat</keyword>
<keyword evidence="2 3" id="KW-0694">RNA-binding</keyword>
<keyword evidence="6" id="KW-1185">Reference proteome</keyword>
<evidence type="ECO:0000256" key="2">
    <source>
        <dbReference type="ARBA" id="ARBA00022884"/>
    </source>
</evidence>
<protein>
    <submittedName>
        <fullName evidence="5">Polyadenylate-binding protein 1</fullName>
    </submittedName>
</protein>
<reference evidence="5 6" key="1">
    <citation type="journal article" date="2019" name="Sci. Rep.">
        <title>Orb-weaving spider Araneus ventricosus genome elucidates the spidroin gene catalogue.</title>
        <authorList>
            <person name="Kono N."/>
            <person name="Nakamura H."/>
            <person name="Ohtoshi R."/>
            <person name="Moran D.A.P."/>
            <person name="Shinohara A."/>
            <person name="Yoshida Y."/>
            <person name="Fujiwara M."/>
            <person name="Mori M."/>
            <person name="Tomita M."/>
            <person name="Arakawa K."/>
        </authorList>
    </citation>
    <scope>NUCLEOTIDE SEQUENCE [LARGE SCALE GENOMIC DNA]</scope>
</reference>
<feature type="domain" description="RRM" evidence="4">
    <location>
        <begin position="3"/>
        <end position="80"/>
    </location>
</feature>
<gene>
    <name evidence="5" type="primary">PABPC1</name>
    <name evidence="5" type="ORF">AVEN_85351_1</name>
</gene>
<dbReference type="OrthoDB" id="6413581at2759"/>
<dbReference type="AlphaFoldDB" id="A0A4Y2DXR6"/>
<evidence type="ECO:0000256" key="3">
    <source>
        <dbReference type="PROSITE-ProRule" id="PRU00176"/>
    </source>
</evidence>
<evidence type="ECO:0000313" key="5">
    <source>
        <dbReference type="EMBL" id="GBM21541.1"/>
    </source>
</evidence>
<dbReference type="PANTHER" id="PTHR24012">
    <property type="entry name" value="RNA BINDING PROTEIN"/>
    <property type="match status" value="1"/>
</dbReference>
<dbReference type="GO" id="GO:0003729">
    <property type="term" value="F:mRNA binding"/>
    <property type="evidence" value="ECO:0007669"/>
    <property type="project" value="UniProtKB-ARBA"/>
</dbReference>
<dbReference type="SUPFAM" id="SSF54928">
    <property type="entry name" value="RNA-binding domain, RBD"/>
    <property type="match status" value="3"/>
</dbReference>
<dbReference type="InterPro" id="IPR000504">
    <property type="entry name" value="RRM_dom"/>
</dbReference>
<feature type="domain" description="RRM" evidence="4">
    <location>
        <begin position="95"/>
        <end position="171"/>
    </location>
</feature>
<organism evidence="5 6">
    <name type="scientific">Araneus ventricosus</name>
    <name type="common">Orbweaver spider</name>
    <name type="synonym">Epeira ventricosa</name>
    <dbReference type="NCBI Taxonomy" id="182803"/>
    <lineage>
        <taxon>Eukaryota</taxon>
        <taxon>Metazoa</taxon>
        <taxon>Ecdysozoa</taxon>
        <taxon>Arthropoda</taxon>
        <taxon>Chelicerata</taxon>
        <taxon>Arachnida</taxon>
        <taxon>Araneae</taxon>
        <taxon>Araneomorphae</taxon>
        <taxon>Entelegynae</taxon>
        <taxon>Araneoidea</taxon>
        <taxon>Araneidae</taxon>
        <taxon>Araneus</taxon>
    </lineage>
</organism>
<evidence type="ECO:0000313" key="6">
    <source>
        <dbReference type="Proteomes" id="UP000499080"/>
    </source>
</evidence>
<accession>A0A4Y2DXR6</accession>
<dbReference type="InterPro" id="IPR035979">
    <property type="entry name" value="RBD_domain_sf"/>
</dbReference>
<dbReference type="InterPro" id="IPR012677">
    <property type="entry name" value="Nucleotide-bd_a/b_plait_sf"/>
</dbReference>
<dbReference type="SMART" id="SM00360">
    <property type="entry name" value="RRM"/>
    <property type="match status" value="3"/>
</dbReference>
<dbReference type="Gene3D" id="3.30.70.330">
    <property type="match status" value="3"/>
</dbReference>
<proteinExistence type="predicted"/>
<feature type="domain" description="RRM" evidence="4">
    <location>
        <begin position="193"/>
        <end position="270"/>
    </location>
</feature>
<name>A0A4Y2DXR6_ARAVE</name>
<dbReference type="GO" id="GO:0010629">
    <property type="term" value="P:negative regulation of gene expression"/>
    <property type="evidence" value="ECO:0007669"/>
    <property type="project" value="UniProtKB-ARBA"/>
</dbReference>
<dbReference type="GO" id="GO:0009967">
    <property type="term" value="P:positive regulation of signal transduction"/>
    <property type="evidence" value="ECO:0007669"/>
    <property type="project" value="UniProtKB-ARBA"/>
</dbReference>
<dbReference type="Proteomes" id="UP000499080">
    <property type="component" value="Unassembled WGS sequence"/>
</dbReference>
<comment type="caution">
    <text evidence="5">The sequence shown here is derived from an EMBL/GenBank/DDBJ whole genome shotgun (WGS) entry which is preliminary data.</text>
</comment>
<sequence>MPGMIFINNLYPKVDVTDLCKEFGKYGRILSANIECGKIFTSLGKARICYFDSSSADIAVKEMNGKKKLGNPVHVKVVKCEKLEKCSDVPEIDDSKVFVNNLDSSWDECDVMQIFEKFGDIDEVKISETDGKSNGYGFVKFSEPTSAQRAIEKMSKESMNQRNLVVEPFIPYEIREEVRQSVKFAKDRAVERNNLHIKNLEMDVTEDELKNLFQSFGAILSVKIPLDESGKSKGFGFVCFEKEEDAAKALEKMNNYKYKYKYLKISFNQKKFARQKYLKAIKTDPEIRKFKAGKEV</sequence>
<evidence type="ECO:0000256" key="1">
    <source>
        <dbReference type="ARBA" id="ARBA00022737"/>
    </source>
</evidence>
<dbReference type="FunFam" id="3.30.70.330:FF:000383">
    <property type="entry name" value="Sex lethal, isoform D"/>
    <property type="match status" value="1"/>
</dbReference>
<dbReference type="CDD" id="cd00590">
    <property type="entry name" value="RRM_SF"/>
    <property type="match status" value="2"/>
</dbReference>
<dbReference type="PROSITE" id="PS50102">
    <property type="entry name" value="RRM"/>
    <property type="match status" value="3"/>
</dbReference>
<evidence type="ECO:0000259" key="4">
    <source>
        <dbReference type="PROSITE" id="PS50102"/>
    </source>
</evidence>
<dbReference type="GO" id="GO:0005737">
    <property type="term" value="C:cytoplasm"/>
    <property type="evidence" value="ECO:0007669"/>
    <property type="project" value="UniProtKB-ARBA"/>
</dbReference>
<dbReference type="Pfam" id="PF00076">
    <property type="entry name" value="RRM_1"/>
    <property type="match status" value="3"/>
</dbReference>